<gene>
    <name evidence="6" type="ORF">HW932_13260</name>
</gene>
<dbReference type="RefSeq" id="WP_176976971.1">
    <property type="nucleotide sequence ID" value="NZ_JABZEO010000008.1"/>
</dbReference>
<sequence length="305" mass="33935">MSNTSPRTTLEQWALLDALDERGSFEAAAESLNRTQSSVSYGLKRLQEQLPVTVLEPQGRRTVLTESGRLLLQRARVLLHEFRRLEHLAATLGQGWETTVRLAVEIVMPLEPLLEALARFTEQAPQTQVQLVETVLSGTSEALVRHQVDLAITGLIPPGFIGDPLLRVDFVAVARHDHPLHRLGRVLTLDDLRAHRQVVIRDTGHWRPVDSGWLEAEERWTVSHLRTAIALIERGLAFAWIPESSIRAELARGELRPLPLESGGHRPETLYLVFADPTGAGPATQALGVCLRERAQAFQGMDRGV</sequence>
<dbReference type="PANTHER" id="PTHR30126">
    <property type="entry name" value="HTH-TYPE TRANSCRIPTIONAL REGULATOR"/>
    <property type="match status" value="1"/>
</dbReference>
<dbReference type="SUPFAM" id="SSF53850">
    <property type="entry name" value="Periplasmic binding protein-like II"/>
    <property type="match status" value="1"/>
</dbReference>
<keyword evidence="2" id="KW-0805">Transcription regulation</keyword>
<dbReference type="GO" id="GO:0003700">
    <property type="term" value="F:DNA-binding transcription factor activity"/>
    <property type="evidence" value="ECO:0007669"/>
    <property type="project" value="InterPro"/>
</dbReference>
<proteinExistence type="inferred from homology"/>
<dbReference type="InterPro" id="IPR036388">
    <property type="entry name" value="WH-like_DNA-bd_sf"/>
</dbReference>
<dbReference type="EMBL" id="JABZEO010000008">
    <property type="protein sequence ID" value="NVZ10230.1"/>
    <property type="molecule type" value="Genomic_DNA"/>
</dbReference>
<dbReference type="GO" id="GO:0000976">
    <property type="term" value="F:transcription cis-regulatory region binding"/>
    <property type="evidence" value="ECO:0007669"/>
    <property type="project" value="TreeGrafter"/>
</dbReference>
<dbReference type="Gene3D" id="3.40.190.290">
    <property type="match status" value="1"/>
</dbReference>
<keyword evidence="7" id="KW-1185">Reference proteome</keyword>
<evidence type="ECO:0000256" key="1">
    <source>
        <dbReference type="ARBA" id="ARBA00009437"/>
    </source>
</evidence>
<evidence type="ECO:0000256" key="4">
    <source>
        <dbReference type="ARBA" id="ARBA00023163"/>
    </source>
</evidence>
<feature type="domain" description="HTH lysR-type" evidence="5">
    <location>
        <begin position="8"/>
        <end position="65"/>
    </location>
</feature>
<dbReference type="Pfam" id="PF00126">
    <property type="entry name" value="HTH_1"/>
    <property type="match status" value="1"/>
</dbReference>
<accession>A0A850RH27</accession>
<evidence type="ECO:0000256" key="3">
    <source>
        <dbReference type="ARBA" id="ARBA00023125"/>
    </source>
</evidence>
<dbReference type="AlphaFoldDB" id="A0A850RH27"/>
<dbReference type="Pfam" id="PF03466">
    <property type="entry name" value="LysR_substrate"/>
    <property type="match status" value="1"/>
</dbReference>
<evidence type="ECO:0000259" key="5">
    <source>
        <dbReference type="PROSITE" id="PS50931"/>
    </source>
</evidence>
<name>A0A850RH27_9GAMM</name>
<reference evidence="6 7" key="1">
    <citation type="submission" date="2020-06" db="EMBL/GenBank/DDBJ databases">
        <title>Whole-genome sequence of Allochromatium humboldtianum DSM 21881, type strain.</title>
        <authorList>
            <person name="Kyndt J.A."/>
            <person name="Meyer T.E."/>
        </authorList>
    </citation>
    <scope>NUCLEOTIDE SEQUENCE [LARGE SCALE GENOMIC DNA]</scope>
    <source>
        <strain evidence="6 7">DSM 21881</strain>
    </source>
</reference>
<keyword evidence="4" id="KW-0804">Transcription</keyword>
<comment type="caution">
    <text evidence="6">The sequence shown here is derived from an EMBL/GenBank/DDBJ whole genome shotgun (WGS) entry which is preliminary data.</text>
</comment>
<protein>
    <submittedName>
        <fullName evidence="6">LysR family transcriptional regulator</fullName>
    </submittedName>
</protein>
<evidence type="ECO:0000256" key="2">
    <source>
        <dbReference type="ARBA" id="ARBA00023015"/>
    </source>
</evidence>
<dbReference type="PANTHER" id="PTHR30126:SF88">
    <property type="entry name" value="TRANSCRIPTIONAL REGULATOR-RELATED"/>
    <property type="match status" value="1"/>
</dbReference>
<dbReference type="PROSITE" id="PS50931">
    <property type="entry name" value="HTH_LYSR"/>
    <property type="match status" value="1"/>
</dbReference>
<evidence type="ECO:0000313" key="6">
    <source>
        <dbReference type="EMBL" id="NVZ10230.1"/>
    </source>
</evidence>
<dbReference type="Gene3D" id="1.10.10.10">
    <property type="entry name" value="Winged helix-like DNA-binding domain superfamily/Winged helix DNA-binding domain"/>
    <property type="match status" value="1"/>
</dbReference>
<keyword evidence="3" id="KW-0238">DNA-binding</keyword>
<dbReference type="InterPro" id="IPR000847">
    <property type="entry name" value="LysR_HTH_N"/>
</dbReference>
<evidence type="ECO:0000313" key="7">
    <source>
        <dbReference type="Proteomes" id="UP000592294"/>
    </source>
</evidence>
<dbReference type="Proteomes" id="UP000592294">
    <property type="component" value="Unassembled WGS sequence"/>
</dbReference>
<dbReference type="InterPro" id="IPR036390">
    <property type="entry name" value="WH_DNA-bd_sf"/>
</dbReference>
<dbReference type="SUPFAM" id="SSF46785">
    <property type="entry name" value="Winged helix' DNA-binding domain"/>
    <property type="match status" value="1"/>
</dbReference>
<dbReference type="InterPro" id="IPR005119">
    <property type="entry name" value="LysR_subst-bd"/>
</dbReference>
<organism evidence="6 7">
    <name type="scientific">Allochromatium humboldtianum</name>
    <dbReference type="NCBI Taxonomy" id="504901"/>
    <lineage>
        <taxon>Bacteria</taxon>
        <taxon>Pseudomonadati</taxon>
        <taxon>Pseudomonadota</taxon>
        <taxon>Gammaproteobacteria</taxon>
        <taxon>Chromatiales</taxon>
        <taxon>Chromatiaceae</taxon>
        <taxon>Allochromatium</taxon>
    </lineage>
</organism>
<comment type="similarity">
    <text evidence="1">Belongs to the LysR transcriptional regulatory family.</text>
</comment>